<protein>
    <submittedName>
        <fullName evidence="1">Carboxypeptidase-like regulatory domain-containing protein</fullName>
    </submittedName>
</protein>
<name>A0ABT4RW48_9FLAO</name>
<sequence length="219" mass="23932">MNNAIKLNIKSPCSEDFNQFKPTAKGGFCATCTKEVIDFSKMNSEDIINYFNTKNTANTCGRFKSEQLTTYQIPVKRSKLSWLTGIGLACLSFFSFGTANAQVKTTENNTIESTSAKDNLTIKGTISDQDGLPLPSATILLEGTSIGTTTDFDGNFEFPQPLKKGDVLQISYVGYEPKKVVIDGKAKAQTIQLNISMDVGSVIMMGKVSSKKLYKSKKD</sequence>
<organism evidence="1 2">
    <name type="scientific">Mesoflavibacter profundi</name>
    <dbReference type="NCBI Taxonomy" id="2708110"/>
    <lineage>
        <taxon>Bacteria</taxon>
        <taxon>Pseudomonadati</taxon>
        <taxon>Bacteroidota</taxon>
        <taxon>Flavobacteriia</taxon>
        <taxon>Flavobacteriales</taxon>
        <taxon>Flavobacteriaceae</taxon>
        <taxon>Mesoflavibacter</taxon>
    </lineage>
</organism>
<dbReference type="RefSeq" id="WP_106687183.1">
    <property type="nucleotide sequence ID" value="NZ_CAXQEU010000027.1"/>
</dbReference>
<dbReference type="Proteomes" id="UP001149142">
    <property type="component" value="Unassembled WGS sequence"/>
</dbReference>
<proteinExistence type="predicted"/>
<evidence type="ECO:0000313" key="2">
    <source>
        <dbReference type="Proteomes" id="UP001149142"/>
    </source>
</evidence>
<dbReference type="SUPFAM" id="SSF49464">
    <property type="entry name" value="Carboxypeptidase regulatory domain-like"/>
    <property type="match status" value="1"/>
</dbReference>
<dbReference type="EMBL" id="JAPFGC010000002">
    <property type="protein sequence ID" value="MDA0176054.1"/>
    <property type="molecule type" value="Genomic_DNA"/>
</dbReference>
<keyword evidence="2" id="KW-1185">Reference proteome</keyword>
<dbReference type="InterPro" id="IPR008969">
    <property type="entry name" value="CarboxyPept-like_regulatory"/>
</dbReference>
<gene>
    <name evidence="1" type="ORF">OOZ35_00945</name>
</gene>
<dbReference type="Pfam" id="PF13715">
    <property type="entry name" value="CarbopepD_reg_2"/>
    <property type="match status" value="1"/>
</dbReference>
<evidence type="ECO:0000313" key="1">
    <source>
        <dbReference type="EMBL" id="MDA0176054.1"/>
    </source>
</evidence>
<reference evidence="1" key="1">
    <citation type="submission" date="2022-11" db="EMBL/GenBank/DDBJ databases">
        <title>Refractory cell wall polysaccharides provide important carbon source for microbial heterotrophs in the hadal ocean.</title>
        <authorList>
            <person name="Zhu X."/>
        </authorList>
    </citation>
    <scope>NUCLEOTIDE SEQUENCE</scope>
    <source>
        <strain evidence="1">MTRN7</strain>
    </source>
</reference>
<comment type="caution">
    <text evidence="1">The sequence shown here is derived from an EMBL/GenBank/DDBJ whole genome shotgun (WGS) entry which is preliminary data.</text>
</comment>
<accession>A0ABT4RW48</accession>
<dbReference type="Gene3D" id="2.60.40.1120">
    <property type="entry name" value="Carboxypeptidase-like, regulatory domain"/>
    <property type="match status" value="1"/>
</dbReference>